<reference evidence="3" key="1">
    <citation type="journal article" date="2017" name="Nat. Ecol. Evol.">
        <title>Genome expansion and lineage-specific genetic innovations in the forest pathogenic fungi Armillaria.</title>
        <authorList>
            <person name="Sipos G."/>
            <person name="Prasanna A.N."/>
            <person name="Walter M.C."/>
            <person name="O'Connor E."/>
            <person name="Balint B."/>
            <person name="Krizsan K."/>
            <person name="Kiss B."/>
            <person name="Hess J."/>
            <person name="Varga T."/>
            <person name="Slot J."/>
            <person name="Riley R."/>
            <person name="Boka B."/>
            <person name="Rigling D."/>
            <person name="Barry K."/>
            <person name="Lee J."/>
            <person name="Mihaltcheva S."/>
            <person name="LaButti K."/>
            <person name="Lipzen A."/>
            <person name="Waldron R."/>
            <person name="Moloney N.M."/>
            <person name="Sperisen C."/>
            <person name="Kredics L."/>
            <person name="Vagvoelgyi C."/>
            <person name="Patrignani A."/>
            <person name="Fitzpatrick D."/>
            <person name="Nagy I."/>
            <person name="Doyle S."/>
            <person name="Anderson J.B."/>
            <person name="Grigoriev I.V."/>
            <person name="Gueldener U."/>
            <person name="Muensterkoetter M."/>
            <person name="Nagy L.G."/>
        </authorList>
    </citation>
    <scope>NUCLEOTIDE SEQUENCE [LARGE SCALE GENOMIC DNA]</scope>
    <source>
        <strain evidence="3">Ar21-2</strain>
    </source>
</reference>
<dbReference type="InParanoid" id="A0A2H3D094"/>
<keyword evidence="3" id="KW-1185">Reference proteome</keyword>
<dbReference type="EMBL" id="KZ293725">
    <property type="protein sequence ID" value="PBK81773.1"/>
    <property type="molecule type" value="Genomic_DNA"/>
</dbReference>
<dbReference type="Proteomes" id="UP000217790">
    <property type="component" value="Unassembled WGS sequence"/>
</dbReference>
<feature type="region of interest" description="Disordered" evidence="1">
    <location>
        <begin position="159"/>
        <end position="187"/>
    </location>
</feature>
<evidence type="ECO:0000313" key="2">
    <source>
        <dbReference type="EMBL" id="PBK81773.1"/>
    </source>
</evidence>
<sequence length="326" mass="35847">MPKIRKKLGYSRVVPSLSPSLALSITPSFLSINDLQDFQDDSGLLLDALDHADQEDLNMILLPLDVLGMDSKTFRGRKDQIFLRDDEHAHLLLESGTFSLFSTATRYELYRSRDGTRERDVTVETKGCRPEGRRMTTDTLEMPVFTSGYGSSYCEQGQHGVQSGGGIEGDVNDKGDGDDDVSPSTRSRAPMMFFEQEKAVPEASSLPRRPLAGDYYTVQSHRLGTGSGSTVNIPFTLSPITSSPRSVDGPHPEPLLCSQLKGRRAIPSDKAGSEVYPQLSTNGRVKASEKKMTSYEGGVTKTISMRKKLFSLPSNLPFTFPVPQET</sequence>
<evidence type="ECO:0000313" key="3">
    <source>
        <dbReference type="Proteomes" id="UP000217790"/>
    </source>
</evidence>
<proteinExistence type="predicted"/>
<gene>
    <name evidence="2" type="ORF">ARMGADRAFT_1039135</name>
</gene>
<evidence type="ECO:0000256" key="1">
    <source>
        <dbReference type="SAM" id="MobiDB-lite"/>
    </source>
</evidence>
<dbReference type="AlphaFoldDB" id="A0A2H3D094"/>
<organism evidence="2 3">
    <name type="scientific">Armillaria gallica</name>
    <name type="common">Bulbous honey fungus</name>
    <name type="synonym">Armillaria bulbosa</name>
    <dbReference type="NCBI Taxonomy" id="47427"/>
    <lineage>
        <taxon>Eukaryota</taxon>
        <taxon>Fungi</taxon>
        <taxon>Dikarya</taxon>
        <taxon>Basidiomycota</taxon>
        <taxon>Agaricomycotina</taxon>
        <taxon>Agaricomycetes</taxon>
        <taxon>Agaricomycetidae</taxon>
        <taxon>Agaricales</taxon>
        <taxon>Marasmiineae</taxon>
        <taxon>Physalacriaceae</taxon>
        <taxon>Armillaria</taxon>
    </lineage>
</organism>
<name>A0A2H3D094_ARMGA</name>
<accession>A0A2H3D094</accession>
<protein>
    <submittedName>
        <fullName evidence="2">Uncharacterized protein</fullName>
    </submittedName>
</protein>